<feature type="domain" description="Transketolase-like pyrimidine-binding" evidence="5">
    <location>
        <begin position="608"/>
        <end position="801"/>
    </location>
</feature>
<dbReference type="InterPro" id="IPR029061">
    <property type="entry name" value="THDP-binding"/>
</dbReference>
<gene>
    <name evidence="6" type="ORF">MNBD_GAMMA09-1516</name>
</gene>
<evidence type="ECO:0000259" key="5">
    <source>
        <dbReference type="SMART" id="SM00861"/>
    </source>
</evidence>
<dbReference type="InterPro" id="IPR005475">
    <property type="entry name" value="Transketolase-like_Pyr-bd"/>
</dbReference>
<keyword evidence="4" id="KW-0786">Thiamine pyrophosphate</keyword>
<dbReference type="Gene3D" id="3.40.50.970">
    <property type="match status" value="1"/>
</dbReference>
<dbReference type="NCBIfam" id="TIGR00239">
    <property type="entry name" value="2oxo_dh_E1"/>
    <property type="match status" value="1"/>
</dbReference>
<name>A0A3B0XX60_9ZZZZ</name>
<evidence type="ECO:0000256" key="2">
    <source>
        <dbReference type="ARBA" id="ARBA00012280"/>
    </source>
</evidence>
<dbReference type="FunFam" id="3.40.50.970:FF:000014">
    <property type="entry name" value="2-oxoglutarate dehydrogenase E1 component"/>
    <property type="match status" value="1"/>
</dbReference>
<reference evidence="6" key="1">
    <citation type="submission" date="2018-06" db="EMBL/GenBank/DDBJ databases">
        <authorList>
            <person name="Zhirakovskaya E."/>
        </authorList>
    </citation>
    <scope>NUCLEOTIDE SEQUENCE</scope>
</reference>
<evidence type="ECO:0000256" key="1">
    <source>
        <dbReference type="ARBA" id="ARBA00001964"/>
    </source>
</evidence>
<protein>
    <recommendedName>
        <fullName evidence="2">oxoglutarate dehydrogenase (succinyl-transferring)</fullName>
        <ecNumber evidence="2">1.2.4.2</ecNumber>
    </recommendedName>
</protein>
<dbReference type="GO" id="GO:0004591">
    <property type="term" value="F:oxoglutarate dehydrogenase (succinyl-transferring) activity"/>
    <property type="evidence" value="ECO:0007669"/>
    <property type="project" value="UniProtKB-EC"/>
</dbReference>
<dbReference type="Gene3D" id="1.10.287.1150">
    <property type="entry name" value="TPP helical domain"/>
    <property type="match status" value="1"/>
</dbReference>
<dbReference type="Gene3D" id="3.40.50.12470">
    <property type="match status" value="1"/>
</dbReference>
<dbReference type="GO" id="GO:0005829">
    <property type="term" value="C:cytosol"/>
    <property type="evidence" value="ECO:0007669"/>
    <property type="project" value="TreeGrafter"/>
</dbReference>
<dbReference type="InterPro" id="IPR032106">
    <property type="entry name" value="2-oxogl_dehyd_N"/>
</dbReference>
<keyword evidence="3 6" id="KW-0560">Oxidoreductase</keyword>
<dbReference type="Pfam" id="PF00676">
    <property type="entry name" value="E1_dh"/>
    <property type="match status" value="1"/>
</dbReference>
<dbReference type="Pfam" id="PF02779">
    <property type="entry name" value="Transket_pyr"/>
    <property type="match status" value="1"/>
</dbReference>
<dbReference type="GO" id="GO:0030976">
    <property type="term" value="F:thiamine pyrophosphate binding"/>
    <property type="evidence" value="ECO:0007669"/>
    <property type="project" value="InterPro"/>
</dbReference>
<dbReference type="SUPFAM" id="SSF52518">
    <property type="entry name" value="Thiamin diphosphate-binding fold (THDP-binding)"/>
    <property type="match status" value="2"/>
</dbReference>
<dbReference type="SMART" id="SM00861">
    <property type="entry name" value="Transket_pyr"/>
    <property type="match status" value="1"/>
</dbReference>
<organism evidence="6">
    <name type="scientific">hydrothermal vent metagenome</name>
    <dbReference type="NCBI Taxonomy" id="652676"/>
    <lineage>
        <taxon>unclassified sequences</taxon>
        <taxon>metagenomes</taxon>
        <taxon>ecological metagenomes</taxon>
    </lineage>
</organism>
<dbReference type="PANTHER" id="PTHR23152:SF4">
    <property type="entry name" value="2-OXOADIPATE DEHYDROGENASE COMPLEX COMPONENT E1"/>
    <property type="match status" value="1"/>
</dbReference>
<evidence type="ECO:0000256" key="3">
    <source>
        <dbReference type="ARBA" id="ARBA00023002"/>
    </source>
</evidence>
<dbReference type="GO" id="GO:0045252">
    <property type="term" value="C:oxoglutarate dehydrogenase complex"/>
    <property type="evidence" value="ECO:0007669"/>
    <property type="project" value="TreeGrafter"/>
</dbReference>
<dbReference type="Pfam" id="PF16078">
    <property type="entry name" value="2-oxogl_dehyd_N"/>
    <property type="match status" value="1"/>
</dbReference>
<dbReference type="CDD" id="cd02016">
    <property type="entry name" value="TPP_E1_OGDC_like"/>
    <property type="match status" value="1"/>
</dbReference>
<dbReference type="InterPro" id="IPR011603">
    <property type="entry name" value="2oxoglutarate_DH_E1"/>
</dbReference>
<dbReference type="InterPro" id="IPR031717">
    <property type="entry name" value="ODO-1/KGD_C"/>
</dbReference>
<dbReference type="Pfam" id="PF16870">
    <property type="entry name" value="OxoGdeHyase_C"/>
    <property type="match status" value="1"/>
</dbReference>
<dbReference type="NCBIfam" id="NF008907">
    <property type="entry name" value="PRK12270.1"/>
    <property type="match status" value="1"/>
</dbReference>
<dbReference type="PANTHER" id="PTHR23152">
    <property type="entry name" value="2-OXOGLUTARATE DEHYDROGENASE"/>
    <property type="match status" value="1"/>
</dbReference>
<dbReference type="AlphaFoldDB" id="A0A3B0XX60"/>
<dbReference type="EMBL" id="UOFI01000005">
    <property type="protein sequence ID" value="VAW60766.1"/>
    <property type="molecule type" value="Genomic_DNA"/>
</dbReference>
<proteinExistence type="predicted"/>
<dbReference type="PIRSF" id="PIRSF000157">
    <property type="entry name" value="Oxoglu_dh_E1"/>
    <property type="match status" value="1"/>
</dbReference>
<accession>A0A3B0XX60</accession>
<sequence length="951" mass="107445">MSDKKITSSMQDLWQSSMLDAGSAAWLEGLYERYLQNPNDVDNRWREFFATLPRINGTLKDTVHSDIREQFRRITQHRGGTFLPPSQSVSSDTLVHERKQVKVLQLINAYRFRGHQQARIDPLGRAHSEMVEELTLANHELSEADLQTVFATGSLYGPDEARLQEIYNIISEAYCGSIGTEYMHITETGEKRWIQQRIETVRGNAKLDTEQKLQLLQRLSAAEGLEKYLHTKYVGQKRFSLEGSETLIPVIHEMIQRAASHGIKEVVIGMAHRGRLNVLVNVMGKTPAELFSEFDGTKSHGDNMGDVKYHMGFASDMKTPRGEVHLALAFNPSHLEIVAPVVEGSVRARQDRRGDAAGVEVLPLQIHGDAAFAGQGVVMETLQMSQSRGYSTKGSVHIVVNNQIGFTTSNTHDSRSTYYCTDVAKMVNAPIFHVNADDPEAVMLVTQIALDYRMAFKKDVVIDLVCYRRHGHNEADEPSATQPMMYKKINALQTTREIYAEKLLQQNVISAEVSSQMIESYRDELDKGQCVVPEIVGNNRPSHHTFHIDWHTYENAGEITEANTAIDLETLRLLCEKLEKRPAEFELQPRVEKIMQDRHKMAAGALDMDWGFAETLAYASLVNEGFAIRLSGQDSGRGTFFHRHSVWHNQLDGSAYVPLRNLSETQGNFLVIDSLLSEAAVLAFEYGYSTAEPDSMVIWEAQFGDFANNAQVVIDQFIVAGEQKWNRLCGLTMLLPHGFEGQGAEHSSARLERYLQLCAQNNIQVCVPSTPAQMFHMLRRQIVRKQRKPLVVMTPKSLLRHKLAVNTLDDICSGRFKSVIDEVDDLNADNIKRIIMCSGKVYYDLLIQRRQAGLEQVVITRIEELYPFPDIALNAVLKKYKNAEQLIWCQEEPKNQGAWDYFEPRFAAKLDHHSMVEYVGREPSAAPAVGSAKIHAQQQKKLVKEALYGEE</sequence>
<dbReference type="GO" id="GO:0006099">
    <property type="term" value="P:tricarboxylic acid cycle"/>
    <property type="evidence" value="ECO:0007669"/>
    <property type="project" value="TreeGrafter"/>
</dbReference>
<dbReference type="Gene3D" id="3.40.50.11610">
    <property type="entry name" value="Multifunctional 2-oxoglutarate metabolism enzyme, C-terminal domain"/>
    <property type="match status" value="1"/>
</dbReference>
<dbReference type="EC" id="1.2.4.2" evidence="2"/>
<comment type="cofactor">
    <cofactor evidence="1">
        <name>thiamine diphosphate</name>
        <dbReference type="ChEBI" id="CHEBI:58937"/>
    </cofactor>
</comment>
<evidence type="ECO:0000256" key="4">
    <source>
        <dbReference type="ARBA" id="ARBA00023052"/>
    </source>
</evidence>
<evidence type="ECO:0000313" key="6">
    <source>
        <dbReference type="EMBL" id="VAW60766.1"/>
    </source>
</evidence>
<dbReference type="InterPro" id="IPR042179">
    <property type="entry name" value="KGD_C_sf"/>
</dbReference>
<dbReference type="NCBIfam" id="NF006914">
    <property type="entry name" value="PRK09404.1"/>
    <property type="match status" value="1"/>
</dbReference>
<dbReference type="FunFam" id="1.10.287.1150:FF:000004">
    <property type="entry name" value="2-oxoglutarate dehydrogenase E1 component"/>
    <property type="match status" value="1"/>
</dbReference>
<dbReference type="InterPro" id="IPR001017">
    <property type="entry name" value="DH_E1"/>
</dbReference>